<evidence type="ECO:0000313" key="2">
    <source>
        <dbReference type="Proteomes" id="UP000629870"/>
    </source>
</evidence>
<accession>A0ABR6NW99</accession>
<organism evidence="1 2">
    <name type="scientific">Deinococcus radiopugnans ATCC 19172</name>
    <dbReference type="NCBI Taxonomy" id="585398"/>
    <lineage>
        <taxon>Bacteria</taxon>
        <taxon>Thermotogati</taxon>
        <taxon>Deinococcota</taxon>
        <taxon>Deinococci</taxon>
        <taxon>Deinococcales</taxon>
        <taxon>Deinococcaceae</taxon>
        <taxon>Deinococcus</taxon>
    </lineage>
</organism>
<protein>
    <recommendedName>
        <fullName evidence="3">Transposase</fullName>
    </recommendedName>
</protein>
<keyword evidence="2" id="KW-1185">Reference proteome</keyword>
<name>A0ABR6NW99_9DEIO</name>
<dbReference type="Proteomes" id="UP000629870">
    <property type="component" value="Unassembled WGS sequence"/>
</dbReference>
<comment type="caution">
    <text evidence="1">The sequence shown here is derived from an EMBL/GenBank/DDBJ whole genome shotgun (WGS) entry which is preliminary data.</text>
</comment>
<gene>
    <name evidence="1" type="ORF">HNQ04_003564</name>
</gene>
<evidence type="ECO:0008006" key="3">
    <source>
        <dbReference type="Google" id="ProtNLM"/>
    </source>
</evidence>
<proteinExistence type="predicted"/>
<dbReference type="EMBL" id="JACHEW010000027">
    <property type="protein sequence ID" value="MBB6018286.1"/>
    <property type="molecule type" value="Genomic_DNA"/>
</dbReference>
<reference evidence="1 2" key="1">
    <citation type="submission" date="2020-08" db="EMBL/GenBank/DDBJ databases">
        <title>Genomic Encyclopedia of Type Strains, Phase IV (KMG-IV): sequencing the most valuable type-strain genomes for metagenomic binning, comparative biology and taxonomic classification.</title>
        <authorList>
            <person name="Goeker M."/>
        </authorList>
    </citation>
    <scope>NUCLEOTIDE SEQUENCE [LARGE SCALE GENOMIC DNA]</scope>
    <source>
        <strain evidence="1 2">DSM 12027</strain>
    </source>
</reference>
<sequence length="67" mass="7138">MTASNFSSQAETLLTGTGRSLQLLAPCLSKIIWTDMSCGLYETQSVGISLCGGCNDVRTEHCEACYA</sequence>
<evidence type="ECO:0000313" key="1">
    <source>
        <dbReference type="EMBL" id="MBB6018286.1"/>
    </source>
</evidence>